<dbReference type="RefSeq" id="WP_386804746.1">
    <property type="nucleotide sequence ID" value="NZ_JBHTMU010000028.1"/>
</dbReference>
<evidence type="ECO:0000313" key="3">
    <source>
        <dbReference type="Proteomes" id="UP001597135"/>
    </source>
</evidence>
<organism evidence="2 3">
    <name type="scientific">Litorisediminicola beolgyonensis</name>
    <dbReference type="NCBI Taxonomy" id="1173614"/>
    <lineage>
        <taxon>Bacteria</taxon>
        <taxon>Pseudomonadati</taxon>
        <taxon>Pseudomonadota</taxon>
        <taxon>Alphaproteobacteria</taxon>
        <taxon>Rhodobacterales</taxon>
        <taxon>Paracoccaceae</taxon>
        <taxon>Litorisediminicola</taxon>
    </lineage>
</organism>
<dbReference type="Pfam" id="PF09982">
    <property type="entry name" value="LpxR"/>
    <property type="match status" value="1"/>
</dbReference>
<dbReference type="InterPro" id="IPR018707">
    <property type="entry name" value="LpxR"/>
</dbReference>
<evidence type="ECO:0000256" key="1">
    <source>
        <dbReference type="SAM" id="SignalP"/>
    </source>
</evidence>
<proteinExistence type="predicted"/>
<dbReference type="InterPro" id="IPR037107">
    <property type="entry name" value="Put_OMP_sf"/>
</dbReference>
<name>A0ABW3ZKQ7_9RHOB</name>
<gene>
    <name evidence="2" type="ORF">ACFQ4E_14455</name>
</gene>
<sequence>MSSVLFLRRGLAGAVVVLLSLCLAEAASAQDRVRLGYGRLFINDSMAAAKDRWHTGGLISSRIWGQHWDGEAPEKPGEIIEFRWQGRVIAPSNLRAADPDDRRYAGVLSLGLHTHFQRGGIDFATGGDLVLTGPQTHIDEFHAALHDVLDIAPPSEAVFDNQIGNGIHPTFVGEAARSTALGSAIELRPFAELRLGDETLARAGFDMTFGGLAFGGLRVREPVTGQRYEVIPRAQPGYSFVLGGDIAQVQSSVYLPEDDGPVLSDVRSRVRAGVHWQGEVHSVFYGLTYLGEEFEGQEEGQFVGAARIRLTF</sequence>
<dbReference type="EMBL" id="JBHTMU010000028">
    <property type="protein sequence ID" value="MFD1343629.1"/>
    <property type="molecule type" value="Genomic_DNA"/>
</dbReference>
<keyword evidence="1" id="KW-0732">Signal</keyword>
<dbReference type="Proteomes" id="UP001597135">
    <property type="component" value="Unassembled WGS sequence"/>
</dbReference>
<evidence type="ECO:0000313" key="2">
    <source>
        <dbReference type="EMBL" id="MFD1343629.1"/>
    </source>
</evidence>
<accession>A0ABW3ZKQ7</accession>
<keyword evidence="3" id="KW-1185">Reference proteome</keyword>
<reference evidence="3" key="1">
    <citation type="journal article" date="2019" name="Int. J. Syst. Evol. Microbiol.">
        <title>The Global Catalogue of Microorganisms (GCM) 10K type strain sequencing project: providing services to taxonomists for standard genome sequencing and annotation.</title>
        <authorList>
            <consortium name="The Broad Institute Genomics Platform"/>
            <consortium name="The Broad Institute Genome Sequencing Center for Infectious Disease"/>
            <person name="Wu L."/>
            <person name="Ma J."/>
        </authorList>
    </citation>
    <scope>NUCLEOTIDE SEQUENCE [LARGE SCALE GENOMIC DNA]</scope>
    <source>
        <strain evidence="3">CCUG 62953</strain>
    </source>
</reference>
<comment type="caution">
    <text evidence="2">The sequence shown here is derived from an EMBL/GenBank/DDBJ whole genome shotgun (WGS) entry which is preliminary data.</text>
</comment>
<feature type="signal peptide" evidence="1">
    <location>
        <begin position="1"/>
        <end position="29"/>
    </location>
</feature>
<protein>
    <submittedName>
        <fullName evidence="2">Lipid A-modifier LpxR family protein</fullName>
    </submittedName>
</protein>
<dbReference type="Gene3D" id="2.40.128.140">
    <property type="entry name" value="Outer membrane protein"/>
    <property type="match status" value="1"/>
</dbReference>
<feature type="chain" id="PRO_5045575899" evidence="1">
    <location>
        <begin position="30"/>
        <end position="312"/>
    </location>
</feature>